<evidence type="ECO:0000313" key="1">
    <source>
        <dbReference type="EMBL" id="ETO30382.1"/>
    </source>
</evidence>
<dbReference type="EMBL" id="ASPP01005507">
    <property type="protein sequence ID" value="ETO30382.1"/>
    <property type="molecule type" value="Genomic_DNA"/>
</dbReference>
<keyword evidence="2" id="KW-1185">Reference proteome</keyword>
<protein>
    <submittedName>
        <fullName evidence="1">Uncharacterized protein</fullName>
    </submittedName>
</protein>
<dbReference type="SUPFAM" id="SSF52540">
    <property type="entry name" value="P-loop containing nucleoside triphosphate hydrolases"/>
    <property type="match status" value="1"/>
</dbReference>
<dbReference type="OrthoDB" id="408152at2759"/>
<reference evidence="1 2" key="1">
    <citation type="journal article" date="2013" name="Curr. Biol.">
        <title>The Genome of the Foraminiferan Reticulomyxa filosa.</title>
        <authorList>
            <person name="Glockner G."/>
            <person name="Hulsmann N."/>
            <person name="Schleicher M."/>
            <person name="Noegel A.A."/>
            <person name="Eichinger L."/>
            <person name="Gallinger C."/>
            <person name="Pawlowski J."/>
            <person name="Sierra R."/>
            <person name="Euteneuer U."/>
            <person name="Pillet L."/>
            <person name="Moustafa A."/>
            <person name="Platzer M."/>
            <person name="Groth M."/>
            <person name="Szafranski K."/>
            <person name="Schliwa M."/>
        </authorList>
    </citation>
    <scope>NUCLEOTIDE SEQUENCE [LARGE SCALE GENOMIC DNA]</scope>
</reference>
<organism evidence="1 2">
    <name type="scientific">Reticulomyxa filosa</name>
    <dbReference type="NCBI Taxonomy" id="46433"/>
    <lineage>
        <taxon>Eukaryota</taxon>
        <taxon>Sar</taxon>
        <taxon>Rhizaria</taxon>
        <taxon>Retaria</taxon>
        <taxon>Foraminifera</taxon>
        <taxon>Monothalamids</taxon>
        <taxon>Reticulomyxidae</taxon>
        <taxon>Reticulomyxa</taxon>
    </lineage>
</organism>
<sequence>MSKKSNNGQQCCWRRRYFLTLCLLVVLSWTSLKLLERMNVITIGGSNYHMESCKKESQKTNFQIIELKKQIKTIQAGCDRSYFGVKDLVDSNMYKYVIQRGAITEDITKGPLEDNKGREEEEDEEGEERWEENIEYKWLLKFSKHKNAPLSKLKKSNYNPYPNIDIWSEKPRPRALVMNKKAMTSVCKHKRRVFVIGMFNTGITWMEETLRGLGYRCYWRTCQLVPGWEYGMTKLDTWKKMLTSADDIQWIYDNHFYLRDLCDWCDRSASVGNEPWTFLYALLDQWYPGSKFILTVQNDTWGMVNSEMQMHLRLNAHTFGSSPFWKGANASHPHVIALDKKNSTRHKLYGVHLQEFAMLVARRYEIHNFKVFTYFQNRSDDFLVLNLSQNPQQLWSQLTTFLNCPTIVNHVFLQNFSYPLYLDHVHLPRNINLDWRTFTFSQYFRTFFQHYTSKDVDPVLHSFIHS</sequence>
<dbReference type="Gene3D" id="3.40.50.300">
    <property type="entry name" value="P-loop containing nucleotide triphosphate hydrolases"/>
    <property type="match status" value="1"/>
</dbReference>
<dbReference type="Pfam" id="PF17784">
    <property type="entry name" value="Sulfotransfer_4"/>
    <property type="match status" value="1"/>
</dbReference>
<evidence type="ECO:0000313" key="2">
    <source>
        <dbReference type="Proteomes" id="UP000023152"/>
    </source>
</evidence>
<dbReference type="InterPro" id="IPR027417">
    <property type="entry name" value="P-loop_NTPase"/>
</dbReference>
<name>X6NYP3_RETFI</name>
<accession>X6NYP3</accession>
<proteinExistence type="predicted"/>
<dbReference type="AlphaFoldDB" id="X6NYP3"/>
<comment type="caution">
    <text evidence="1">The sequence shown here is derived from an EMBL/GenBank/DDBJ whole genome shotgun (WGS) entry which is preliminary data.</text>
</comment>
<dbReference type="Proteomes" id="UP000023152">
    <property type="component" value="Unassembled WGS sequence"/>
</dbReference>
<gene>
    <name evidence="1" type="ORF">RFI_06738</name>
</gene>
<dbReference type="InterPro" id="IPR040632">
    <property type="entry name" value="Sulfotransfer_4"/>
</dbReference>